<dbReference type="OrthoDB" id="5522031at2"/>
<dbReference type="CDD" id="cd00519">
    <property type="entry name" value="Lipase_3"/>
    <property type="match status" value="1"/>
</dbReference>
<dbReference type="Proteomes" id="UP000188929">
    <property type="component" value="Unassembled WGS sequence"/>
</dbReference>
<name>A0A1V2I234_9ACTN</name>
<evidence type="ECO:0000313" key="3">
    <source>
        <dbReference type="Proteomes" id="UP000188929"/>
    </source>
</evidence>
<feature type="domain" description="Fungal lipase-type" evidence="1">
    <location>
        <begin position="106"/>
        <end position="264"/>
    </location>
</feature>
<dbReference type="SUPFAM" id="SSF53474">
    <property type="entry name" value="alpha/beta-Hydrolases"/>
    <property type="match status" value="1"/>
</dbReference>
<gene>
    <name evidence="2" type="ORF">BL253_31590</name>
</gene>
<evidence type="ECO:0000259" key="1">
    <source>
        <dbReference type="Pfam" id="PF01764"/>
    </source>
</evidence>
<dbReference type="Pfam" id="PF01764">
    <property type="entry name" value="Lipase_3"/>
    <property type="match status" value="1"/>
</dbReference>
<dbReference type="AlphaFoldDB" id="A0A1V2I234"/>
<dbReference type="Gene3D" id="3.40.50.1820">
    <property type="entry name" value="alpha/beta hydrolase"/>
    <property type="match status" value="1"/>
</dbReference>
<sequence length="347" mass="38179">MLVTDSIAPPYAQLRPLKPNKTRTFPVYPKLTDMLASAAVHPDPALAYVMAVGAAYAYSDAPTMATIMARLGMEDNHCRMISQTVDAMFIFSSSFLVQSRDGRVVVLCYRGTSPGNIIEWFTNIDMQPDMISIPLPGVAQEYGVHAGYYRNVRATRYEVIAALRRAVEGKSVLPGRGRMPNPLEALYITGHSLGGAMAALMAVMLMTETDYALIAARLRAVYTIGQLMVGTPQFADACDAHPFLGRNVIRYIYQHDAAPQIPPAMSGKFKHFGQEYQYLAPAGWRHNPKPMKQLTGLQNLLGAPLTLLANQIQVLRKLPFHASLDDHLPQHYVSALTPAGVRSEYGD</sequence>
<keyword evidence="3" id="KW-1185">Reference proteome</keyword>
<evidence type="ECO:0000313" key="2">
    <source>
        <dbReference type="EMBL" id="ONH23951.1"/>
    </source>
</evidence>
<dbReference type="GO" id="GO:0006629">
    <property type="term" value="P:lipid metabolic process"/>
    <property type="evidence" value="ECO:0007669"/>
    <property type="project" value="InterPro"/>
</dbReference>
<reference evidence="3" key="1">
    <citation type="submission" date="2016-10" db="EMBL/GenBank/DDBJ databases">
        <title>Frankia sp. NRRL B-16386 Genome sequencing.</title>
        <authorList>
            <person name="Ghodhbane-Gtari F."/>
            <person name="Swanson E."/>
            <person name="Gueddou A."/>
            <person name="Hezbri K."/>
            <person name="Ktari K."/>
            <person name="Nouioui I."/>
            <person name="Morris K."/>
            <person name="Simpson S."/>
            <person name="Abebe-Akele F."/>
            <person name="Thomas K."/>
            <person name="Gtari M."/>
            <person name="Tisa L.S."/>
        </authorList>
    </citation>
    <scope>NUCLEOTIDE SEQUENCE [LARGE SCALE GENOMIC DNA]</scope>
    <source>
        <strain evidence="3">NRRL B-16386</strain>
    </source>
</reference>
<dbReference type="InterPro" id="IPR002921">
    <property type="entry name" value="Fungal_lipase-type"/>
</dbReference>
<dbReference type="RefSeq" id="WP_076821111.1">
    <property type="nucleotide sequence ID" value="NZ_MOMC01000077.1"/>
</dbReference>
<dbReference type="InterPro" id="IPR029058">
    <property type="entry name" value="AB_hydrolase_fold"/>
</dbReference>
<organism evidence="2 3">
    <name type="scientific">Pseudofrankia asymbiotica</name>
    <dbReference type="NCBI Taxonomy" id="1834516"/>
    <lineage>
        <taxon>Bacteria</taxon>
        <taxon>Bacillati</taxon>
        <taxon>Actinomycetota</taxon>
        <taxon>Actinomycetes</taxon>
        <taxon>Frankiales</taxon>
        <taxon>Frankiaceae</taxon>
        <taxon>Pseudofrankia</taxon>
    </lineage>
</organism>
<dbReference type="PANTHER" id="PTHR45856">
    <property type="entry name" value="ALPHA/BETA-HYDROLASES SUPERFAMILY PROTEIN"/>
    <property type="match status" value="1"/>
</dbReference>
<accession>A0A1V2I234</accession>
<dbReference type="PANTHER" id="PTHR45856:SF11">
    <property type="entry name" value="FUNGAL LIPASE-LIKE DOMAIN-CONTAINING PROTEIN"/>
    <property type="match status" value="1"/>
</dbReference>
<comment type="caution">
    <text evidence="2">The sequence shown here is derived from an EMBL/GenBank/DDBJ whole genome shotgun (WGS) entry which is preliminary data.</text>
</comment>
<dbReference type="EMBL" id="MOMC01000077">
    <property type="protein sequence ID" value="ONH23951.1"/>
    <property type="molecule type" value="Genomic_DNA"/>
</dbReference>
<dbReference type="STRING" id="1834516.BL253_31590"/>
<proteinExistence type="predicted"/>
<dbReference type="InterPro" id="IPR051218">
    <property type="entry name" value="Sec_MonoDiacylglyc_Lipase"/>
</dbReference>
<protein>
    <recommendedName>
        <fullName evidence="1">Fungal lipase-type domain-containing protein</fullName>
    </recommendedName>
</protein>